<dbReference type="FunFam" id="3.20.20.100:FF:000015">
    <property type="entry name" value="Oxidoreductase, aldo/keto reductase family"/>
    <property type="match status" value="1"/>
</dbReference>
<evidence type="ECO:0000256" key="3">
    <source>
        <dbReference type="PIRSR" id="PIRSR000097-1"/>
    </source>
</evidence>
<evidence type="ECO:0000256" key="5">
    <source>
        <dbReference type="PIRSR" id="PIRSR000097-3"/>
    </source>
</evidence>
<protein>
    <submittedName>
        <fullName evidence="7">NADP-dependent oxidoreductase domain-containing protein</fullName>
    </submittedName>
</protein>
<dbReference type="InterPro" id="IPR036812">
    <property type="entry name" value="NAD(P)_OxRdtase_dom_sf"/>
</dbReference>
<proteinExistence type="inferred from homology"/>
<dbReference type="PROSITE" id="PS00798">
    <property type="entry name" value="ALDOKETO_REDUCTASE_1"/>
    <property type="match status" value="1"/>
</dbReference>
<keyword evidence="2" id="KW-0560">Oxidoreductase</keyword>
<evidence type="ECO:0000256" key="4">
    <source>
        <dbReference type="PIRSR" id="PIRSR000097-2"/>
    </source>
</evidence>
<accession>A0AAN6N2F9</accession>
<evidence type="ECO:0000313" key="8">
    <source>
        <dbReference type="Proteomes" id="UP001303473"/>
    </source>
</evidence>
<sequence length="286" mass="31558">MATAKRAITDTLALPNSPVRIPQLGFGVYKSPKTVCKASCLEALRVGYRHIDTAQYYENEEEVGQALIQSGLGRQDVFITTKILTPGKDVAETYTKCAESASLLGGYVDLFLIHSPSGGAQARRMMWKALEQLADERKAKAIGVSNYGIAHIEEMKEFAKVWPPHVNQIELHPWTQQRETVKYCNSHGIVVEAYCPIVRNRKAHDSTLVGIAARCGATPNQVLIRWCLQRGLVPLPKSDNPERIKLNADVYGFEISEKDMETLNGLDEGEAGALVASVEKYASKLS</sequence>
<evidence type="ECO:0000313" key="7">
    <source>
        <dbReference type="EMBL" id="KAK3936988.1"/>
    </source>
</evidence>
<dbReference type="GO" id="GO:0016491">
    <property type="term" value="F:oxidoreductase activity"/>
    <property type="evidence" value="ECO:0007669"/>
    <property type="project" value="UniProtKB-KW"/>
</dbReference>
<dbReference type="PRINTS" id="PR00069">
    <property type="entry name" value="ALDKETRDTASE"/>
</dbReference>
<dbReference type="PIRSF" id="PIRSF000097">
    <property type="entry name" value="AKR"/>
    <property type="match status" value="1"/>
</dbReference>
<dbReference type="PANTHER" id="PTHR43827:SF13">
    <property type="entry name" value="ALDO_KETO REDUCTASE FAMILY PROTEIN"/>
    <property type="match status" value="1"/>
</dbReference>
<dbReference type="Pfam" id="PF00248">
    <property type="entry name" value="Aldo_ket_red"/>
    <property type="match status" value="1"/>
</dbReference>
<feature type="active site" description="Proton donor" evidence="3">
    <location>
        <position position="57"/>
    </location>
</feature>
<feature type="domain" description="NADP-dependent oxidoreductase" evidence="6">
    <location>
        <begin position="42"/>
        <end position="267"/>
    </location>
</feature>
<gene>
    <name evidence="7" type="ORF">QBC46DRAFT_461138</name>
</gene>
<dbReference type="InterPro" id="IPR018170">
    <property type="entry name" value="Aldo/ket_reductase_CS"/>
</dbReference>
<dbReference type="EMBL" id="MU853866">
    <property type="protein sequence ID" value="KAK3936988.1"/>
    <property type="molecule type" value="Genomic_DNA"/>
</dbReference>
<dbReference type="InterPro" id="IPR020471">
    <property type="entry name" value="AKR"/>
</dbReference>
<evidence type="ECO:0000256" key="2">
    <source>
        <dbReference type="ARBA" id="ARBA00023002"/>
    </source>
</evidence>
<comment type="caution">
    <text evidence="7">The sequence shown here is derived from an EMBL/GenBank/DDBJ whole genome shotgun (WGS) entry which is preliminary data.</text>
</comment>
<feature type="binding site" evidence="4">
    <location>
        <position position="114"/>
    </location>
    <ligand>
        <name>substrate</name>
    </ligand>
</feature>
<dbReference type="PROSITE" id="PS00062">
    <property type="entry name" value="ALDOKETO_REDUCTASE_2"/>
    <property type="match status" value="1"/>
</dbReference>
<dbReference type="PANTHER" id="PTHR43827">
    <property type="entry name" value="2,5-DIKETO-D-GLUCONIC ACID REDUCTASE"/>
    <property type="match status" value="1"/>
</dbReference>
<evidence type="ECO:0000259" key="6">
    <source>
        <dbReference type="Pfam" id="PF00248"/>
    </source>
</evidence>
<dbReference type="AlphaFoldDB" id="A0AAN6N2F9"/>
<dbReference type="Proteomes" id="UP001303473">
    <property type="component" value="Unassembled WGS sequence"/>
</dbReference>
<feature type="site" description="Lowers pKa of active site Tyr" evidence="5">
    <location>
        <position position="82"/>
    </location>
</feature>
<name>A0AAN6N2F9_9PEZI</name>
<dbReference type="SUPFAM" id="SSF51430">
    <property type="entry name" value="NAD(P)-linked oxidoreductase"/>
    <property type="match status" value="1"/>
</dbReference>
<reference evidence="8" key="1">
    <citation type="journal article" date="2023" name="Mol. Phylogenet. Evol.">
        <title>Genome-scale phylogeny and comparative genomics of the fungal order Sordariales.</title>
        <authorList>
            <person name="Hensen N."/>
            <person name="Bonometti L."/>
            <person name="Westerberg I."/>
            <person name="Brannstrom I.O."/>
            <person name="Guillou S."/>
            <person name="Cros-Aarteil S."/>
            <person name="Calhoun S."/>
            <person name="Haridas S."/>
            <person name="Kuo A."/>
            <person name="Mondo S."/>
            <person name="Pangilinan J."/>
            <person name="Riley R."/>
            <person name="LaButti K."/>
            <person name="Andreopoulos B."/>
            <person name="Lipzen A."/>
            <person name="Chen C."/>
            <person name="Yan M."/>
            <person name="Daum C."/>
            <person name="Ng V."/>
            <person name="Clum A."/>
            <person name="Steindorff A."/>
            <person name="Ohm R.A."/>
            <person name="Martin F."/>
            <person name="Silar P."/>
            <person name="Natvig D.O."/>
            <person name="Lalanne C."/>
            <person name="Gautier V."/>
            <person name="Ament-Velasquez S.L."/>
            <person name="Kruys A."/>
            <person name="Hutchinson M.I."/>
            <person name="Powell A.J."/>
            <person name="Barry K."/>
            <person name="Miller A.N."/>
            <person name="Grigoriev I.V."/>
            <person name="Debuchy R."/>
            <person name="Gladieux P."/>
            <person name="Hiltunen Thoren M."/>
            <person name="Johannesson H."/>
        </authorList>
    </citation>
    <scope>NUCLEOTIDE SEQUENCE [LARGE SCALE GENOMIC DNA]</scope>
    <source>
        <strain evidence="8">CBS 340.73</strain>
    </source>
</reference>
<dbReference type="CDD" id="cd19071">
    <property type="entry name" value="AKR_AKR1-5-like"/>
    <property type="match status" value="1"/>
</dbReference>
<organism evidence="7 8">
    <name type="scientific">Diplogelasinospora grovesii</name>
    <dbReference type="NCBI Taxonomy" id="303347"/>
    <lineage>
        <taxon>Eukaryota</taxon>
        <taxon>Fungi</taxon>
        <taxon>Dikarya</taxon>
        <taxon>Ascomycota</taxon>
        <taxon>Pezizomycotina</taxon>
        <taxon>Sordariomycetes</taxon>
        <taxon>Sordariomycetidae</taxon>
        <taxon>Sordariales</taxon>
        <taxon>Diplogelasinosporaceae</taxon>
        <taxon>Diplogelasinospora</taxon>
    </lineage>
</organism>
<keyword evidence="8" id="KW-1185">Reference proteome</keyword>
<comment type="similarity">
    <text evidence="1">Belongs to the aldo/keto reductase family.</text>
</comment>
<dbReference type="Gene3D" id="3.20.20.100">
    <property type="entry name" value="NADP-dependent oxidoreductase domain"/>
    <property type="match status" value="1"/>
</dbReference>
<dbReference type="InterPro" id="IPR023210">
    <property type="entry name" value="NADP_OxRdtase_dom"/>
</dbReference>
<evidence type="ECO:0000256" key="1">
    <source>
        <dbReference type="ARBA" id="ARBA00007905"/>
    </source>
</evidence>